<evidence type="ECO:0000313" key="6">
    <source>
        <dbReference type="Proteomes" id="UP000307507"/>
    </source>
</evidence>
<gene>
    <name evidence="5" type="ORF">E6C50_01570</name>
</gene>
<comment type="caution">
    <text evidence="5">The sequence shown here is derived from an EMBL/GenBank/DDBJ whole genome shotgun (WGS) entry which is preliminary data.</text>
</comment>
<accession>A0A4S4A3D7</accession>
<organism evidence="5 6">
    <name type="scientific">Flavobacterium supellecticarium</name>
    <dbReference type="NCBI Taxonomy" id="2565924"/>
    <lineage>
        <taxon>Bacteria</taxon>
        <taxon>Pseudomonadati</taxon>
        <taxon>Bacteroidota</taxon>
        <taxon>Flavobacteriia</taxon>
        <taxon>Flavobacteriales</taxon>
        <taxon>Flavobacteriaceae</taxon>
        <taxon>Flavobacterium</taxon>
    </lineage>
</organism>
<name>A0A4S4A3D7_9FLAO</name>
<dbReference type="InterPro" id="IPR017900">
    <property type="entry name" value="4Fe4S_Fe_S_CS"/>
</dbReference>
<proteinExistence type="predicted"/>
<dbReference type="InterPro" id="IPR017896">
    <property type="entry name" value="4Fe4S_Fe-S-bd"/>
</dbReference>
<dbReference type="AlphaFoldDB" id="A0A4S4A3D7"/>
<keyword evidence="2" id="KW-0408">Iron</keyword>
<evidence type="ECO:0000256" key="1">
    <source>
        <dbReference type="ARBA" id="ARBA00022723"/>
    </source>
</evidence>
<reference evidence="5 6" key="1">
    <citation type="submission" date="2019-04" db="EMBL/GenBank/DDBJ databases">
        <title>Flavobacterium sp. nov. isolated from construction timber.</title>
        <authorList>
            <person name="Lin S.-Y."/>
            <person name="Chang C.-T."/>
            <person name="Young C.-C."/>
        </authorList>
    </citation>
    <scope>NUCLEOTIDE SEQUENCE [LARGE SCALE GENOMIC DNA]</scope>
    <source>
        <strain evidence="5 6">CC-CTC003</strain>
    </source>
</reference>
<evidence type="ECO:0000256" key="2">
    <source>
        <dbReference type="ARBA" id="ARBA00023004"/>
    </source>
</evidence>
<dbReference type="Proteomes" id="UP000307507">
    <property type="component" value="Unassembled WGS sequence"/>
</dbReference>
<evidence type="ECO:0000256" key="3">
    <source>
        <dbReference type="ARBA" id="ARBA00023014"/>
    </source>
</evidence>
<dbReference type="PROSITE" id="PS51379">
    <property type="entry name" value="4FE4S_FER_2"/>
    <property type="match status" value="2"/>
</dbReference>
<keyword evidence="1" id="KW-0479">Metal-binding</keyword>
<protein>
    <submittedName>
        <fullName evidence="5">4Fe-4S dicluster domain-containing protein</fullName>
    </submittedName>
</protein>
<feature type="domain" description="4Fe-4S ferredoxin-type" evidence="4">
    <location>
        <begin position="3"/>
        <end position="32"/>
    </location>
</feature>
<dbReference type="OrthoDB" id="1450227at2"/>
<evidence type="ECO:0000259" key="4">
    <source>
        <dbReference type="PROSITE" id="PS51379"/>
    </source>
</evidence>
<sequence>MSQFIKVNSDLCTECTLCEPACDVNAIKVGRKYISGGWEQEYLYIGANIAINHIICHSCWECVDICPTGAISINGSTNSGSGNGSTEGGLPPFVIQSQLFFSQYNNSLLKQKMDALGLVNGIKGLNAVAVEKLVSSLGGELTTEAKYILKGPLGKVAAVGTVLQGVSTIVAFSDGEITNEDWTNLGLTLLGAAGFIPGPIGLIATGISVGIAIYDSQNNN</sequence>
<feature type="domain" description="4Fe-4S ferredoxin-type" evidence="4">
    <location>
        <begin position="47"/>
        <end position="76"/>
    </location>
</feature>
<dbReference type="Gene3D" id="3.30.70.20">
    <property type="match status" value="1"/>
</dbReference>
<dbReference type="EMBL" id="SSNZ01000001">
    <property type="protein sequence ID" value="THF52922.1"/>
    <property type="molecule type" value="Genomic_DNA"/>
</dbReference>
<dbReference type="GO" id="GO:0046872">
    <property type="term" value="F:metal ion binding"/>
    <property type="evidence" value="ECO:0007669"/>
    <property type="project" value="UniProtKB-KW"/>
</dbReference>
<dbReference type="PROSITE" id="PS00198">
    <property type="entry name" value="4FE4S_FER_1"/>
    <property type="match status" value="1"/>
</dbReference>
<dbReference type="RefSeq" id="WP_136401447.1">
    <property type="nucleotide sequence ID" value="NZ_SSNZ01000001.1"/>
</dbReference>
<dbReference type="SUPFAM" id="SSF54862">
    <property type="entry name" value="4Fe-4S ferredoxins"/>
    <property type="match status" value="1"/>
</dbReference>
<evidence type="ECO:0000313" key="5">
    <source>
        <dbReference type="EMBL" id="THF52922.1"/>
    </source>
</evidence>
<keyword evidence="6" id="KW-1185">Reference proteome</keyword>
<dbReference type="Pfam" id="PF00037">
    <property type="entry name" value="Fer4"/>
    <property type="match status" value="2"/>
</dbReference>
<keyword evidence="3" id="KW-0411">Iron-sulfur</keyword>
<dbReference type="GO" id="GO:0051536">
    <property type="term" value="F:iron-sulfur cluster binding"/>
    <property type="evidence" value="ECO:0007669"/>
    <property type="project" value="UniProtKB-KW"/>
</dbReference>